<accession>A0A133XNW1</accession>
<comment type="caution">
    <text evidence="1">The sequence shown here is derived from an EMBL/GenBank/DDBJ whole genome shotgun (WGS) entry which is preliminary data.</text>
</comment>
<protein>
    <recommendedName>
        <fullName evidence="3">Phasin domain-containing protein</fullName>
    </recommendedName>
</protein>
<gene>
    <name evidence="1" type="ORF">AT959_00025</name>
</gene>
<dbReference type="RefSeq" id="WP_066879065.1">
    <property type="nucleotide sequence ID" value="NZ_LODL01000002.1"/>
</dbReference>
<proteinExistence type="predicted"/>
<name>A0A133XNW1_9RHOO</name>
<sequence length="122" mass="13476">MIKKAGPFLPSAQSAMEYAQQMMECTAQLLQSQLDIAEKVYTSTTSGYREIIKSGEPAAIMNKLPKIVENTIRVTSEGATGYLTNGLNYQNTVIDLMKNKVPEMNRQFIKGMMESTQISSAS</sequence>
<evidence type="ECO:0000313" key="2">
    <source>
        <dbReference type="Proteomes" id="UP000070186"/>
    </source>
</evidence>
<organism evidence="1 2">
    <name type="scientific">Dechloromonas denitrificans</name>
    <dbReference type="NCBI Taxonomy" id="281362"/>
    <lineage>
        <taxon>Bacteria</taxon>
        <taxon>Pseudomonadati</taxon>
        <taxon>Pseudomonadota</taxon>
        <taxon>Betaproteobacteria</taxon>
        <taxon>Rhodocyclales</taxon>
        <taxon>Azonexaceae</taxon>
        <taxon>Dechloromonas</taxon>
    </lineage>
</organism>
<evidence type="ECO:0000313" key="1">
    <source>
        <dbReference type="EMBL" id="KXB32631.1"/>
    </source>
</evidence>
<dbReference type="EMBL" id="LODL01000002">
    <property type="protein sequence ID" value="KXB32631.1"/>
    <property type="molecule type" value="Genomic_DNA"/>
</dbReference>
<dbReference type="STRING" id="281362.AT959_00025"/>
<keyword evidence="2" id="KW-1185">Reference proteome</keyword>
<dbReference type="AlphaFoldDB" id="A0A133XNW1"/>
<dbReference type="Proteomes" id="UP000070186">
    <property type="component" value="Unassembled WGS sequence"/>
</dbReference>
<reference evidence="1 2" key="1">
    <citation type="submission" date="2015-12" db="EMBL/GenBank/DDBJ databases">
        <title>Nitrous oxide reduction kinetics distinguish bacteria harboring typical versus atypical NosZ.</title>
        <authorList>
            <person name="Yoon S."/>
            <person name="Nissen S."/>
            <person name="Park D."/>
            <person name="Sanford R.A."/>
            <person name="Loeffler F.E."/>
        </authorList>
    </citation>
    <scope>NUCLEOTIDE SEQUENCE [LARGE SCALE GENOMIC DNA]</scope>
    <source>
        <strain evidence="1 2">ATCC BAA-841</strain>
    </source>
</reference>
<evidence type="ECO:0008006" key="3">
    <source>
        <dbReference type="Google" id="ProtNLM"/>
    </source>
</evidence>